<dbReference type="PANTHER" id="PTHR31026:SF1">
    <property type="entry name" value="ENHANCER OF UNCOORDINATION"/>
    <property type="match status" value="1"/>
</dbReference>
<dbReference type="PANTHER" id="PTHR31026">
    <property type="entry name" value="ENHANCER OF UNCOORDINATION"/>
    <property type="match status" value="1"/>
</dbReference>
<dbReference type="eggNOG" id="ENOG502TG5Z">
    <property type="taxonomic scope" value="Eukaryota"/>
</dbReference>
<proteinExistence type="predicted"/>
<dbReference type="GO" id="GO:0043025">
    <property type="term" value="C:neuronal cell body"/>
    <property type="evidence" value="ECO:0007669"/>
    <property type="project" value="TreeGrafter"/>
</dbReference>
<reference evidence="1" key="1">
    <citation type="submission" date="2017-08" db="EMBL/GenBank/DDBJ databases">
        <authorList>
            <person name="de Groot N.N."/>
        </authorList>
    </citation>
    <scope>NUCLEOTIDE SEQUENCE [LARGE SCALE GENOMIC DNA]</scope>
    <source>
        <strain evidence="1">PX439</strain>
    </source>
</reference>
<feature type="non-terminal residue" evidence="1">
    <location>
        <position position="1"/>
    </location>
</feature>
<dbReference type="CTD" id="9825781"/>
<comment type="caution">
    <text evidence="1">The sequence shown here is derived from an EMBL/GenBank/DDBJ whole genome shotgun (WGS) entry which is preliminary data.</text>
</comment>
<dbReference type="GO" id="GO:0048846">
    <property type="term" value="P:axon extension involved in axon guidance"/>
    <property type="evidence" value="ECO:0007669"/>
    <property type="project" value="TreeGrafter"/>
</dbReference>
<dbReference type="Proteomes" id="UP000216624">
    <property type="component" value="Unassembled WGS sequence"/>
</dbReference>
<name>A0A260ZQV0_CAERE</name>
<dbReference type="EMBL" id="NMWX01000058">
    <property type="protein sequence ID" value="OZF88123.1"/>
    <property type="molecule type" value="Genomic_DNA"/>
</dbReference>
<sequence>MSVRLSIFCRKSLKNGSTTSIPTTVLVTPSTALPTSNSTVSISSTSSSINSTDELPICSPYLLRNGTTVSKCAFSLKIPPATHKYIGVFIIFCFIFGQTIHYFYLEEKKARELKESAEVEMNPNQEPIDEHNAEQEEDRRVRLAYGMPTNTYLVEESKTPAGKVTTVFEKRHKPIPHIITPAPGATSINGLYESRTKTVKKEEAMICQIHITADKWGRGKELISLINDTDVPPTLGSSEEKAKYAMELVQQHVEKMTEQKVFLHGFLEERTRILCGSESLESEVFSEVRLELKLEMTEPVHLLMSVFSVKVEPQIVEQSKTGLPARVSELTSIPNKETPKAEVPPTPRSFKKGKSAATNSLEEKQQGSSSRPSKITIASADKRERRDSSKRRGSKKSSDLSQLVPLLQQVQSIQGIEKAPKERQRTPKESPIPATPEKPSSGQMPPVVKKKKKESTSGQGSNSLPS</sequence>
<organism evidence="1 2">
    <name type="scientific">Caenorhabditis remanei</name>
    <name type="common">Caenorhabditis vulgaris</name>
    <dbReference type="NCBI Taxonomy" id="31234"/>
    <lineage>
        <taxon>Eukaryota</taxon>
        <taxon>Metazoa</taxon>
        <taxon>Ecdysozoa</taxon>
        <taxon>Nematoda</taxon>
        <taxon>Chromadorea</taxon>
        <taxon>Rhabditida</taxon>
        <taxon>Rhabditina</taxon>
        <taxon>Rhabditomorpha</taxon>
        <taxon>Rhabditoidea</taxon>
        <taxon>Rhabditidae</taxon>
        <taxon>Peloderinae</taxon>
        <taxon>Caenorhabditis</taxon>
    </lineage>
</organism>
<dbReference type="KEGG" id="crq:GCK72_010394"/>
<gene>
    <name evidence="1" type="ORF">FL82_22950</name>
</gene>
<evidence type="ECO:0000313" key="2">
    <source>
        <dbReference type="Proteomes" id="UP000216624"/>
    </source>
</evidence>
<dbReference type="OrthoDB" id="5826740at2759"/>
<dbReference type="HOGENOM" id="CLU_046908_0_0_1"/>
<evidence type="ECO:0000313" key="1">
    <source>
        <dbReference type="EMBL" id="OZF88123.1"/>
    </source>
</evidence>
<keyword evidence="2" id="KW-1185">Reference proteome</keyword>
<accession>A0A260ZQV0</accession>
<dbReference type="OMA" id="EEAMICQ"/>
<protein>
    <submittedName>
        <fullName evidence="1">Uncharacterized protein</fullName>
    </submittedName>
</protein>